<dbReference type="AlphaFoldDB" id="A0A143BIK8"/>
<evidence type="ECO:0000256" key="1">
    <source>
        <dbReference type="SAM" id="MobiDB-lite"/>
    </source>
</evidence>
<feature type="region of interest" description="Disordered" evidence="1">
    <location>
        <begin position="51"/>
        <end position="72"/>
    </location>
</feature>
<feature type="compositionally biased region" description="Low complexity" evidence="1">
    <location>
        <begin position="62"/>
        <end position="72"/>
    </location>
</feature>
<sequence>MATAAPAARRATPLAPQVPVAVQAPTPVRATGAVMAAQPTPVNLHVVVEQAQPGQAAPSRPATPLASPAVAAPAPAPMAAPVASPVTVTSATPYPVPAMATPAAGTPAAGKKPINPFLRADPSQRARRLARALVSDLVAYHPQKREEGLRDGTLRQLFREEIKKSYEEYVEQVGREVAESAPHFQEALNEILAGGRRLF</sequence>
<dbReference type="STRING" id="1379270.GEMMAAP_08590"/>
<protein>
    <submittedName>
        <fullName evidence="2">Uncharacterized protein</fullName>
    </submittedName>
</protein>
<reference evidence="2 3" key="1">
    <citation type="journal article" date="2014" name="Proc. Natl. Acad. Sci. U.S.A.">
        <title>Functional type 2 photosynthetic reaction centers found in the rare bacterial phylum Gemmatimonadetes.</title>
        <authorList>
            <person name="Zeng Y."/>
            <person name="Feng F."/>
            <person name="Medova H."/>
            <person name="Dean J."/>
            <person name="Koblizek M."/>
        </authorList>
    </citation>
    <scope>NUCLEOTIDE SEQUENCE [LARGE SCALE GENOMIC DNA]</scope>
    <source>
        <strain evidence="2 3">AP64</strain>
    </source>
</reference>
<proteinExistence type="predicted"/>
<evidence type="ECO:0000313" key="2">
    <source>
        <dbReference type="EMBL" id="AMW04877.1"/>
    </source>
</evidence>
<accession>A0A143BIK8</accession>
<gene>
    <name evidence="2" type="ORF">GEMMAAP_08590</name>
</gene>
<keyword evidence="3" id="KW-1185">Reference proteome</keyword>
<organism evidence="2 3">
    <name type="scientific">Gemmatimonas phototrophica</name>
    <dbReference type="NCBI Taxonomy" id="1379270"/>
    <lineage>
        <taxon>Bacteria</taxon>
        <taxon>Pseudomonadati</taxon>
        <taxon>Gemmatimonadota</taxon>
        <taxon>Gemmatimonadia</taxon>
        <taxon>Gemmatimonadales</taxon>
        <taxon>Gemmatimonadaceae</taxon>
        <taxon>Gemmatimonas</taxon>
    </lineage>
</organism>
<name>A0A143BIK8_9BACT</name>
<dbReference type="Proteomes" id="UP000076404">
    <property type="component" value="Chromosome"/>
</dbReference>
<evidence type="ECO:0000313" key="3">
    <source>
        <dbReference type="Proteomes" id="UP000076404"/>
    </source>
</evidence>
<dbReference type="KEGG" id="gph:GEMMAAP_08590"/>
<reference evidence="2 3" key="2">
    <citation type="journal article" date="2016" name="Environ. Microbiol. Rep.">
        <title>Metagenomic evidence for the presence of phototrophic Gemmatimonadetes bacteria in diverse environments.</title>
        <authorList>
            <person name="Zeng Y."/>
            <person name="Baumbach J."/>
            <person name="Barbosa E.G."/>
            <person name="Azevedo V."/>
            <person name="Zhang C."/>
            <person name="Koblizek M."/>
        </authorList>
    </citation>
    <scope>NUCLEOTIDE SEQUENCE [LARGE SCALE GENOMIC DNA]</scope>
    <source>
        <strain evidence="2 3">AP64</strain>
    </source>
</reference>
<dbReference type="eggNOG" id="ENOG5033WDB">
    <property type="taxonomic scope" value="Bacteria"/>
</dbReference>
<dbReference type="EMBL" id="CP011454">
    <property type="protein sequence ID" value="AMW04877.1"/>
    <property type="molecule type" value="Genomic_DNA"/>
</dbReference>